<evidence type="ECO:0000313" key="1">
    <source>
        <dbReference type="EMBL" id="AFZ81101.1"/>
    </source>
</evidence>
<organism evidence="1 2">
    <name type="scientific">Theileria equi strain WA</name>
    <dbReference type="NCBI Taxonomy" id="1537102"/>
    <lineage>
        <taxon>Eukaryota</taxon>
        <taxon>Sar</taxon>
        <taxon>Alveolata</taxon>
        <taxon>Apicomplexa</taxon>
        <taxon>Aconoidasida</taxon>
        <taxon>Piroplasmida</taxon>
        <taxon>Theileriidae</taxon>
        <taxon>Theileria</taxon>
    </lineage>
</organism>
<protein>
    <submittedName>
        <fullName evidence="1">Uncharacterized protein</fullName>
    </submittedName>
</protein>
<dbReference type="EMBL" id="CP001670">
    <property type="protein sequence ID" value="AFZ81101.1"/>
    <property type="molecule type" value="Genomic_DNA"/>
</dbReference>
<keyword evidence="2" id="KW-1185">Reference proteome</keyword>
<sequence>MEDQTDDCLHSLNKDSTYALSRIMKALRDEKFALADNLFSDLRLLFVKYPWMLAHLDKDEEIITECLTFISQRDDWNVDIQCIRMVSHVAMLVLSLKNCIINGQQCESILRTLCSSARSYKQPCI</sequence>
<proteinExistence type="predicted"/>
<dbReference type="KEGG" id="beq:BEWA_005090"/>
<accession>L0B1H4</accession>
<name>L0B1H4_THEEQ</name>
<dbReference type="Proteomes" id="UP000031512">
    <property type="component" value="Chromosome 3"/>
</dbReference>
<reference evidence="1 2" key="1">
    <citation type="journal article" date="2012" name="BMC Genomics">
        <title>Comparative genomic analysis and phylogenetic position of Theileria equi.</title>
        <authorList>
            <person name="Kappmeyer L.S."/>
            <person name="Thiagarajan M."/>
            <person name="Herndon D.R."/>
            <person name="Ramsay J.D."/>
            <person name="Caler E."/>
            <person name="Djikeng A."/>
            <person name="Gillespie J.J."/>
            <person name="Lau A.O."/>
            <person name="Roalson E.H."/>
            <person name="Silva J.C."/>
            <person name="Silva M.G."/>
            <person name="Suarez C.E."/>
            <person name="Ueti M.W."/>
            <person name="Nene V.M."/>
            <person name="Mealey R.H."/>
            <person name="Knowles D.P."/>
            <person name="Brayton K.A."/>
        </authorList>
    </citation>
    <scope>NUCLEOTIDE SEQUENCE [LARGE SCALE GENOMIC DNA]</scope>
    <source>
        <strain evidence="1 2">WA</strain>
    </source>
</reference>
<gene>
    <name evidence="1" type="ORF">BEWA_005090</name>
</gene>
<dbReference type="VEuPathDB" id="PiroplasmaDB:BEWA_005090"/>
<evidence type="ECO:0000313" key="2">
    <source>
        <dbReference type="Proteomes" id="UP000031512"/>
    </source>
</evidence>
<dbReference type="GeneID" id="15806303"/>
<dbReference type="RefSeq" id="XP_004830767.1">
    <property type="nucleotide sequence ID" value="XM_004830710.1"/>
</dbReference>
<dbReference type="AlphaFoldDB" id="L0B1H4"/>